<evidence type="ECO:0000256" key="5">
    <source>
        <dbReference type="ARBA" id="ARBA00023004"/>
    </source>
</evidence>
<dbReference type="InterPro" id="IPR002401">
    <property type="entry name" value="Cyt_P450_E_grp-I"/>
</dbReference>
<dbReference type="OrthoDB" id="3934656at2759"/>
<gene>
    <name evidence="9" type="ORF">M419DRAFT_33093</name>
</gene>
<dbReference type="InterPro" id="IPR050121">
    <property type="entry name" value="Cytochrome_P450_monoxygenase"/>
</dbReference>
<keyword evidence="4 6" id="KW-0479">Metal-binding</keyword>
<feature type="binding site" description="axial binding residue" evidence="6">
    <location>
        <position position="457"/>
    </location>
    <ligand>
        <name>heme</name>
        <dbReference type="ChEBI" id="CHEBI:30413"/>
    </ligand>
    <ligandPart>
        <name>Fe</name>
        <dbReference type="ChEBI" id="CHEBI:18248"/>
    </ligandPart>
</feature>
<keyword evidence="7" id="KW-0560">Oxidoreductase</keyword>
<comment type="cofactor">
    <cofactor evidence="1 6">
        <name>heme</name>
        <dbReference type="ChEBI" id="CHEBI:30413"/>
    </cofactor>
</comment>
<keyword evidence="8" id="KW-0472">Membrane</keyword>
<evidence type="ECO:0000256" key="2">
    <source>
        <dbReference type="ARBA" id="ARBA00010617"/>
    </source>
</evidence>
<dbReference type="KEGG" id="trr:M419DRAFT_33093"/>
<keyword evidence="8" id="KW-0812">Transmembrane</keyword>
<dbReference type="PANTHER" id="PTHR24305">
    <property type="entry name" value="CYTOCHROME P450"/>
    <property type="match status" value="1"/>
</dbReference>
<dbReference type="GO" id="GO:0020037">
    <property type="term" value="F:heme binding"/>
    <property type="evidence" value="ECO:0007669"/>
    <property type="project" value="InterPro"/>
</dbReference>
<name>A0A024SMH2_HYPJR</name>
<proteinExistence type="inferred from homology"/>
<evidence type="ECO:0000256" key="4">
    <source>
        <dbReference type="ARBA" id="ARBA00022723"/>
    </source>
</evidence>
<dbReference type="PRINTS" id="PR00385">
    <property type="entry name" value="P450"/>
</dbReference>
<keyword evidence="8" id="KW-1133">Transmembrane helix</keyword>
<dbReference type="PRINTS" id="PR00463">
    <property type="entry name" value="EP450I"/>
</dbReference>
<evidence type="ECO:0000313" key="9">
    <source>
        <dbReference type="EMBL" id="ETS05809.1"/>
    </source>
</evidence>
<dbReference type="EMBL" id="KI911140">
    <property type="protein sequence ID" value="ETS05809.1"/>
    <property type="molecule type" value="Genomic_DNA"/>
</dbReference>
<evidence type="ECO:0000256" key="1">
    <source>
        <dbReference type="ARBA" id="ARBA00001971"/>
    </source>
</evidence>
<feature type="transmembrane region" description="Helical" evidence="8">
    <location>
        <begin position="24"/>
        <end position="44"/>
    </location>
</feature>
<keyword evidence="5 6" id="KW-0408">Iron</keyword>
<evidence type="ECO:0000256" key="6">
    <source>
        <dbReference type="PIRSR" id="PIRSR602401-1"/>
    </source>
</evidence>
<evidence type="ECO:0000313" key="10">
    <source>
        <dbReference type="Proteomes" id="UP000024376"/>
    </source>
</evidence>
<dbReference type="InterPro" id="IPR036396">
    <property type="entry name" value="Cyt_P450_sf"/>
</dbReference>
<dbReference type="Pfam" id="PF00067">
    <property type="entry name" value="p450"/>
    <property type="match status" value="1"/>
</dbReference>
<keyword evidence="3 6" id="KW-0349">Heme</keyword>
<protein>
    <submittedName>
        <fullName evidence="9">Cytochrome P450 family protein</fullName>
    </submittedName>
</protein>
<evidence type="ECO:0000256" key="7">
    <source>
        <dbReference type="RuleBase" id="RU000461"/>
    </source>
</evidence>
<keyword evidence="7" id="KW-0503">Monooxygenase</keyword>
<dbReference type="Gene3D" id="1.10.630.10">
    <property type="entry name" value="Cytochrome P450"/>
    <property type="match status" value="1"/>
</dbReference>
<dbReference type="InterPro" id="IPR017972">
    <property type="entry name" value="Cyt_P450_CS"/>
</dbReference>
<sequence>MVNMLDPTPSNYQEMLAFVQSHPLYLLIVFGSALLVASAAYVVYQCYFSPLASFPGPFAAKVTSLWRPYMTSRGQWHRYLDELHRRHGSVVRIGPNQLSIGDPDAFRTIYRISGAFVKSSSYAVLQGSRPFDLAGERSEKIHAAQRRLVARPYSMESVVHLEPQVDRLLDDLLVKFDAFALSPNPIDLGNWFQLFAFDVIGAVSFSKPFGFVARGTDEGIFGRIERAFSSTSWLMHAPLVYKFHQKFILPYIGNFLAANDRNGYFFEFAKSEVQDRRDKGGNDKDIVGQLFQTARNKPELTDLSISFMMTSNVFAGSDTTAIGLRSIFLNLLQHPRVLAKLRAELEERKAAGQLSNPVTFHEAEACPYLQAVIYEALRVFSPVGTIPDRDVPKEGMTICGRFIPGGTVVGTSPWVIHHSPEIWGPDYEEFKPERWLGEDSSHLKRFFFTFGGGTRTCIGKNISWLEMDKLVSTLLMRYNFELVDEANITDVCSTLVFLKGLKVKITMRDA</sequence>
<organism evidence="9 10">
    <name type="scientific">Hypocrea jecorina (strain ATCC 56765 / BCRC 32924 / NRRL 11460 / Rut C-30)</name>
    <name type="common">Trichoderma reesei</name>
    <dbReference type="NCBI Taxonomy" id="1344414"/>
    <lineage>
        <taxon>Eukaryota</taxon>
        <taxon>Fungi</taxon>
        <taxon>Dikarya</taxon>
        <taxon>Ascomycota</taxon>
        <taxon>Pezizomycotina</taxon>
        <taxon>Sordariomycetes</taxon>
        <taxon>Hypocreomycetidae</taxon>
        <taxon>Hypocreales</taxon>
        <taxon>Hypocreaceae</taxon>
        <taxon>Trichoderma</taxon>
    </lineage>
</organism>
<dbReference type="Proteomes" id="UP000024376">
    <property type="component" value="Unassembled WGS sequence"/>
</dbReference>
<dbReference type="HOGENOM" id="CLU_001570_14_0_1"/>
<dbReference type="AlphaFoldDB" id="A0A024SMH2"/>
<accession>A0A024SMH2</accession>
<dbReference type="PANTHER" id="PTHR24305:SF232">
    <property type="entry name" value="P450, PUTATIVE (EUROFUNG)-RELATED"/>
    <property type="match status" value="1"/>
</dbReference>
<dbReference type="CDD" id="cd11060">
    <property type="entry name" value="CYP57A1-like"/>
    <property type="match status" value="1"/>
</dbReference>
<reference evidence="10" key="1">
    <citation type="journal article" date="2013" name="Ind. Biotechnol.">
        <title>Comparative genomics analysis of Trichoderma reesei strains.</title>
        <authorList>
            <person name="Koike H."/>
            <person name="Aerts A."/>
            <person name="LaButti K."/>
            <person name="Grigoriev I.V."/>
            <person name="Baker S.E."/>
        </authorList>
    </citation>
    <scope>NUCLEOTIDE SEQUENCE [LARGE SCALE GENOMIC DNA]</scope>
    <source>
        <strain evidence="10">ATCC 56765 / BCRC 32924 / NRRL 11460 / Rut C-30</strain>
    </source>
</reference>
<comment type="similarity">
    <text evidence="2 7">Belongs to the cytochrome P450 family.</text>
</comment>
<dbReference type="SUPFAM" id="SSF48264">
    <property type="entry name" value="Cytochrome P450"/>
    <property type="match status" value="1"/>
</dbReference>
<evidence type="ECO:0000256" key="8">
    <source>
        <dbReference type="SAM" id="Phobius"/>
    </source>
</evidence>
<dbReference type="PROSITE" id="PS00086">
    <property type="entry name" value="CYTOCHROME_P450"/>
    <property type="match status" value="1"/>
</dbReference>
<dbReference type="InterPro" id="IPR001128">
    <property type="entry name" value="Cyt_P450"/>
</dbReference>
<evidence type="ECO:0000256" key="3">
    <source>
        <dbReference type="ARBA" id="ARBA00022617"/>
    </source>
</evidence>
<dbReference type="GO" id="GO:0004497">
    <property type="term" value="F:monooxygenase activity"/>
    <property type="evidence" value="ECO:0007669"/>
    <property type="project" value="UniProtKB-KW"/>
</dbReference>
<dbReference type="GO" id="GO:0005506">
    <property type="term" value="F:iron ion binding"/>
    <property type="evidence" value="ECO:0007669"/>
    <property type="project" value="InterPro"/>
</dbReference>
<dbReference type="GO" id="GO:0016705">
    <property type="term" value="F:oxidoreductase activity, acting on paired donors, with incorporation or reduction of molecular oxygen"/>
    <property type="evidence" value="ECO:0007669"/>
    <property type="project" value="InterPro"/>
</dbReference>